<dbReference type="EMBL" id="LNAM01000197">
    <property type="protein sequence ID" value="KSV57839.1"/>
    <property type="molecule type" value="Genomic_DNA"/>
</dbReference>
<feature type="transmembrane region" description="Helical" evidence="6">
    <location>
        <begin position="148"/>
        <end position="168"/>
    </location>
</feature>
<keyword evidence="5 6" id="KW-0472">Membrane</keyword>
<protein>
    <submittedName>
        <fullName evidence="7">C4-dicarboxylate ABC transporter</fullName>
    </submittedName>
</protein>
<dbReference type="GO" id="GO:0005886">
    <property type="term" value="C:plasma membrane"/>
    <property type="evidence" value="ECO:0007669"/>
    <property type="project" value="UniProtKB-SubCell"/>
</dbReference>
<feature type="transmembrane region" description="Helical" evidence="6">
    <location>
        <begin position="314"/>
        <end position="334"/>
    </location>
</feature>
<dbReference type="Proteomes" id="UP000054874">
    <property type="component" value="Unassembled WGS sequence"/>
</dbReference>
<sequence length="471" mass="49374">MMENKKKFQMPSAYSILILIIIVLAIITHLIPGDAVTGAKLSDVVMAPTNGFVNAIDVCVFVLVLGGFLGTMTKTGALDAGIAAIVKKLKGNEIMLIPVLMIVFSLGGTTYGMAEETIAFYALIVGTMMAAGFDALVGAAIIMIGAGVGVLGSTVNPFAIAAAVDALQGAYPDIQVNQTVIIALGAVLWISSLVIGIIFVVNYAKKVKAESGRSILTAVERAAAQEAHGNKDLDNIVSLTGRQKACLWIFAISFVVMIVSLIPWTDFGITIFENWSDILTGTALGGWYFQELQAWFLIMSIIIAIVYGIPEREFINTFIAGAADMVGVVLVIAVSRGISVIMTTTGLGDYILANAANALSGVNSSLFTIGSYIIYLGLSFLIPSTSGLAAASMPTFGGLAYQLGLSPEVMILIFSAACGVVNLVTPTSGVVMGGLAIAKVEWPTWVKFVAKLLGILIVANIIILSVAMMIL</sequence>
<feature type="transmembrane region" description="Helical" evidence="6">
    <location>
        <begin position="94"/>
        <end position="114"/>
    </location>
</feature>
<keyword evidence="2" id="KW-1003">Cell membrane</keyword>
<feature type="transmembrane region" description="Helical" evidence="6">
    <location>
        <begin position="120"/>
        <end position="141"/>
    </location>
</feature>
<keyword evidence="8" id="KW-1185">Reference proteome</keyword>
<feature type="transmembrane region" description="Helical" evidence="6">
    <location>
        <begin position="340"/>
        <end position="360"/>
    </location>
</feature>
<dbReference type="InterPro" id="IPR051679">
    <property type="entry name" value="DASS-Related_Transporters"/>
</dbReference>
<feature type="transmembrane region" description="Helical" evidence="6">
    <location>
        <begin position="411"/>
        <end position="436"/>
    </location>
</feature>
<dbReference type="InterPro" id="IPR018385">
    <property type="entry name" value="C4_dicarb_anaerob_car-like"/>
</dbReference>
<evidence type="ECO:0000256" key="5">
    <source>
        <dbReference type="ARBA" id="ARBA00023136"/>
    </source>
</evidence>
<evidence type="ECO:0000256" key="3">
    <source>
        <dbReference type="ARBA" id="ARBA00022692"/>
    </source>
</evidence>
<dbReference type="OrthoDB" id="255482at2"/>
<evidence type="ECO:0000256" key="1">
    <source>
        <dbReference type="ARBA" id="ARBA00004651"/>
    </source>
</evidence>
<feature type="transmembrane region" description="Helical" evidence="6">
    <location>
        <begin position="180"/>
        <end position="204"/>
    </location>
</feature>
<comment type="caution">
    <text evidence="7">The sequence shown here is derived from an EMBL/GenBank/DDBJ whole genome shotgun (WGS) entry which is preliminary data.</text>
</comment>
<dbReference type="STRING" id="290052.ASU35_03760"/>
<proteinExistence type="predicted"/>
<feature type="transmembrane region" description="Helical" evidence="6">
    <location>
        <begin position="285"/>
        <end position="307"/>
    </location>
</feature>
<dbReference type="PANTHER" id="PTHR43652:SF6">
    <property type="entry name" value="ARGININE REPRESSOR"/>
    <property type="match status" value="1"/>
</dbReference>
<name>A0A0V8QB78_9FIRM</name>
<comment type="subcellular location">
    <subcellularLocation>
        <location evidence="1">Cell membrane</location>
        <topology evidence="1">Multi-pass membrane protein</topology>
    </subcellularLocation>
</comment>
<feature type="transmembrane region" description="Helical" evidence="6">
    <location>
        <begin position="245"/>
        <end position="265"/>
    </location>
</feature>
<evidence type="ECO:0000256" key="4">
    <source>
        <dbReference type="ARBA" id="ARBA00022989"/>
    </source>
</evidence>
<dbReference type="AlphaFoldDB" id="A0A0V8QB78"/>
<gene>
    <name evidence="7" type="ORF">ASU35_03760</name>
</gene>
<feature type="transmembrane region" description="Helical" evidence="6">
    <location>
        <begin position="372"/>
        <end position="391"/>
    </location>
</feature>
<dbReference type="PANTHER" id="PTHR43652">
    <property type="entry name" value="BASIC AMINO ACID ANTIPORTER YFCC-RELATED"/>
    <property type="match status" value="1"/>
</dbReference>
<feature type="transmembrane region" description="Helical" evidence="6">
    <location>
        <begin position="12"/>
        <end position="31"/>
    </location>
</feature>
<evidence type="ECO:0000256" key="2">
    <source>
        <dbReference type="ARBA" id="ARBA00022475"/>
    </source>
</evidence>
<evidence type="ECO:0000313" key="7">
    <source>
        <dbReference type="EMBL" id="KSV57839.1"/>
    </source>
</evidence>
<feature type="transmembrane region" description="Helical" evidence="6">
    <location>
        <begin position="448"/>
        <end position="470"/>
    </location>
</feature>
<keyword evidence="4 6" id="KW-1133">Transmembrane helix</keyword>
<organism evidence="7 8">
    <name type="scientific">Acetivibrio ethanolgignens</name>
    <dbReference type="NCBI Taxonomy" id="290052"/>
    <lineage>
        <taxon>Bacteria</taxon>
        <taxon>Bacillati</taxon>
        <taxon>Bacillota</taxon>
        <taxon>Clostridia</taxon>
        <taxon>Eubacteriales</taxon>
        <taxon>Oscillospiraceae</taxon>
        <taxon>Acetivibrio</taxon>
    </lineage>
</organism>
<dbReference type="Pfam" id="PF03606">
    <property type="entry name" value="DcuC"/>
    <property type="match status" value="1"/>
</dbReference>
<reference evidence="7 8" key="1">
    <citation type="submission" date="2015-11" db="EMBL/GenBank/DDBJ databases">
        <title>Butyribacter intestini gen. nov., sp. nov., a butyric acid-producing bacterium of the family Lachnospiraceae isolated from the human faeces.</title>
        <authorList>
            <person name="Zou Y."/>
            <person name="Xue W."/>
            <person name="Luo G."/>
            <person name="Lv M."/>
        </authorList>
    </citation>
    <scope>NUCLEOTIDE SEQUENCE [LARGE SCALE GENOMIC DNA]</scope>
    <source>
        <strain evidence="7 8">ACET-33324</strain>
    </source>
</reference>
<keyword evidence="3 6" id="KW-0812">Transmembrane</keyword>
<accession>A0A0V8QB78</accession>
<evidence type="ECO:0000256" key="6">
    <source>
        <dbReference type="SAM" id="Phobius"/>
    </source>
</evidence>
<feature type="transmembrane region" description="Helical" evidence="6">
    <location>
        <begin position="51"/>
        <end position="73"/>
    </location>
</feature>
<evidence type="ECO:0000313" key="8">
    <source>
        <dbReference type="Proteomes" id="UP000054874"/>
    </source>
</evidence>